<dbReference type="AlphaFoldDB" id="C5J889"/>
<organism evidence="2">
    <name type="scientific">Opisthacanthus cayaporum</name>
    <name type="common">South American scorpion</name>
    <dbReference type="NCBI Taxonomy" id="573324"/>
    <lineage>
        <taxon>Eukaryota</taxon>
        <taxon>Metazoa</taxon>
        <taxon>Ecdysozoa</taxon>
        <taxon>Arthropoda</taxon>
        <taxon>Chelicerata</taxon>
        <taxon>Arachnida</taxon>
        <taxon>Scorpiones</taxon>
        <taxon>Iurida</taxon>
        <taxon>Scorpionoidea</taxon>
        <taxon>Hemiscorpiidae</taxon>
        <taxon>Opisthacanthus</taxon>
    </lineage>
</organism>
<protein>
    <recommendedName>
        <fullName evidence="3">Venom protein</fullName>
    </recommendedName>
</protein>
<accession>C5J889</accession>
<evidence type="ECO:0008006" key="3">
    <source>
        <dbReference type="Google" id="ProtNLM"/>
    </source>
</evidence>
<feature type="chain" id="PRO_5002953642" description="Venom protein" evidence="1">
    <location>
        <begin position="19"/>
        <end position="117"/>
    </location>
</feature>
<evidence type="ECO:0000313" key="2">
    <source>
        <dbReference type="EMBL" id="CAX51393.1"/>
    </source>
</evidence>
<reference evidence="2" key="1">
    <citation type="journal article" date="2009" name="Toxicon">
        <title>Cloning and characterization of cDNA sequences encoding for new venom peptides of the Brazilian scorpion Opisthacanthus cayaporum.</title>
        <authorList>
            <person name="Silva E.C."/>
            <person name="Camargos T.S."/>
            <person name="Maranhao A.Q."/>
            <person name="Silva-Pereira I."/>
            <person name="Silva L.P."/>
            <person name="Possani L.D."/>
            <person name="Schwartz E.F."/>
        </authorList>
    </citation>
    <scope>NUCLEOTIDE SEQUENCE</scope>
    <source>
        <tissue evidence="2">Venom gland</tissue>
    </source>
</reference>
<evidence type="ECO:0000256" key="1">
    <source>
        <dbReference type="SAM" id="SignalP"/>
    </source>
</evidence>
<sequence>MKSVILTVVALTNIVASAQPTLDSDPLCEGRIDVTRYIECMREKYRPAFDMALTCSRKLGAQAMTDFIKLSCGKLLATKEQETEYGDCLKQSISPSSALNEDGLLKVVQDCRSYATK</sequence>
<keyword evidence="1" id="KW-0732">Signal</keyword>
<feature type="non-terminal residue" evidence="2">
    <location>
        <position position="117"/>
    </location>
</feature>
<feature type="signal peptide" evidence="1">
    <location>
        <begin position="1"/>
        <end position="18"/>
    </location>
</feature>
<dbReference type="EMBL" id="FM998747">
    <property type="protein sequence ID" value="CAX51393.1"/>
    <property type="molecule type" value="mRNA"/>
</dbReference>
<name>C5J889_OPICY</name>
<proteinExistence type="evidence at transcript level"/>